<name>A0ABS8HZ93_9FIRM</name>
<dbReference type="EMBL" id="JAJHJB010000036">
    <property type="protein sequence ID" value="MCC5467588.1"/>
    <property type="molecule type" value="Genomic_DNA"/>
</dbReference>
<dbReference type="CDD" id="cd00408">
    <property type="entry name" value="DHDPS-like"/>
    <property type="match status" value="1"/>
</dbReference>
<dbReference type="PIRSF" id="PIRSF001365">
    <property type="entry name" value="DHDPS"/>
    <property type="match status" value="1"/>
</dbReference>
<evidence type="ECO:0000256" key="2">
    <source>
        <dbReference type="PIRNR" id="PIRNR001365"/>
    </source>
</evidence>
<reference evidence="3" key="1">
    <citation type="submission" date="2021-11" db="EMBL/GenBank/DDBJ databases">
        <title>Description of a new species Pelosinus isolated from the bottom sediments of Lake Baikal.</title>
        <authorList>
            <person name="Zakharyuk A."/>
        </authorList>
    </citation>
    <scope>NUCLEOTIDE SEQUENCE</scope>
    <source>
        <strain evidence="3">Bkl1</strain>
    </source>
</reference>
<keyword evidence="4" id="KW-1185">Reference proteome</keyword>
<proteinExistence type="inferred from homology"/>
<dbReference type="SMART" id="SM01130">
    <property type="entry name" value="DHDPS"/>
    <property type="match status" value="1"/>
</dbReference>
<keyword evidence="1 2" id="KW-0456">Lyase</keyword>
<dbReference type="Pfam" id="PF00701">
    <property type="entry name" value="DHDPS"/>
    <property type="match status" value="1"/>
</dbReference>
<gene>
    <name evidence="3" type="ORF">LMF89_19830</name>
</gene>
<comment type="similarity">
    <text evidence="2">Belongs to the DapA family.</text>
</comment>
<dbReference type="PANTHER" id="PTHR12128:SF28">
    <property type="entry name" value="2-DEHYDRO-3-DEOXY-D-GLUCONATE ALDOLASE YAGE-RELATED"/>
    <property type="match status" value="1"/>
</dbReference>
<dbReference type="SUPFAM" id="SSF51569">
    <property type="entry name" value="Aldolase"/>
    <property type="match status" value="1"/>
</dbReference>
<dbReference type="PANTHER" id="PTHR12128">
    <property type="entry name" value="DIHYDRODIPICOLINATE SYNTHASE"/>
    <property type="match status" value="1"/>
</dbReference>
<evidence type="ECO:0000256" key="1">
    <source>
        <dbReference type="ARBA" id="ARBA00023239"/>
    </source>
</evidence>
<organism evidence="3 4">
    <name type="scientific">Pelosinus baikalensis</name>
    <dbReference type="NCBI Taxonomy" id="2892015"/>
    <lineage>
        <taxon>Bacteria</taxon>
        <taxon>Bacillati</taxon>
        <taxon>Bacillota</taxon>
        <taxon>Negativicutes</taxon>
        <taxon>Selenomonadales</taxon>
        <taxon>Sporomusaceae</taxon>
        <taxon>Pelosinus</taxon>
    </lineage>
</organism>
<accession>A0ABS8HZ93</accession>
<comment type="caution">
    <text evidence="3">The sequence shown here is derived from an EMBL/GenBank/DDBJ whole genome shotgun (WGS) entry which is preliminary data.</text>
</comment>
<dbReference type="InterPro" id="IPR002220">
    <property type="entry name" value="DapA-like"/>
</dbReference>
<dbReference type="Proteomes" id="UP001165492">
    <property type="component" value="Unassembled WGS sequence"/>
</dbReference>
<dbReference type="Gene3D" id="3.20.20.70">
    <property type="entry name" value="Aldolase class I"/>
    <property type="match status" value="1"/>
</dbReference>
<evidence type="ECO:0000313" key="4">
    <source>
        <dbReference type="Proteomes" id="UP001165492"/>
    </source>
</evidence>
<evidence type="ECO:0000313" key="3">
    <source>
        <dbReference type="EMBL" id="MCC5467588.1"/>
    </source>
</evidence>
<sequence>MNCKYISPILTSINADGMVDYETMHKLYDKLIDAGIDGILVGGSSGEFYAFTYEEIKEFILDAISYIGKRAIVMAGTGRMVYKETVDLSNLALKAGATSVLVVGPYYSACNQEDVFNYYDNLLTDVKGPLYIYNYEDRTGYDVTVDTFLRLLAKHGHLEGMKDTHAVLRHTQKYIQLVKSKYPNFIIYTGYDNNCIPTVISGGDGCIGALSNVYPSLCAEVIESLRKEDLSQIVKAQRLIDERMRFYEVYTPFNPVMKWAMAELGTGMQENCKAPLTALTEDTRASLSGFADQLWRNK</sequence>
<dbReference type="RefSeq" id="WP_229536558.1">
    <property type="nucleotide sequence ID" value="NZ_JAJHJB010000036.1"/>
</dbReference>
<dbReference type="PRINTS" id="PR00146">
    <property type="entry name" value="DHPICSNTHASE"/>
</dbReference>
<protein>
    <submittedName>
        <fullName evidence="3">Dihydrodipicolinate synthase family protein</fullName>
    </submittedName>
</protein>
<dbReference type="InterPro" id="IPR013785">
    <property type="entry name" value="Aldolase_TIM"/>
</dbReference>